<dbReference type="GO" id="GO:0003755">
    <property type="term" value="F:peptidyl-prolyl cis-trans isomerase activity"/>
    <property type="evidence" value="ECO:0007669"/>
    <property type="project" value="UniProtKB-EC"/>
</dbReference>
<dbReference type="SUPFAM" id="SSF54534">
    <property type="entry name" value="FKBP-like"/>
    <property type="match status" value="1"/>
</dbReference>
<name>A0ABW5XLL4_9SPHI</name>
<dbReference type="InterPro" id="IPR046357">
    <property type="entry name" value="PPIase_dom_sf"/>
</dbReference>
<feature type="domain" description="PPIase FKBP-type" evidence="5">
    <location>
        <begin position="73"/>
        <end position="154"/>
    </location>
</feature>
<dbReference type="RefSeq" id="WP_377123450.1">
    <property type="nucleotide sequence ID" value="NZ_JBHUHN010000001.1"/>
</dbReference>
<evidence type="ECO:0000313" key="6">
    <source>
        <dbReference type="EMBL" id="MFD2863686.1"/>
    </source>
</evidence>
<organism evidence="6 7">
    <name type="scientific">Mucilaginibacter antarcticus</name>
    <dbReference type="NCBI Taxonomy" id="1855725"/>
    <lineage>
        <taxon>Bacteria</taxon>
        <taxon>Pseudomonadati</taxon>
        <taxon>Bacteroidota</taxon>
        <taxon>Sphingobacteriia</taxon>
        <taxon>Sphingobacteriales</taxon>
        <taxon>Sphingobacteriaceae</taxon>
        <taxon>Mucilaginibacter</taxon>
    </lineage>
</organism>
<reference evidence="7" key="1">
    <citation type="journal article" date="2019" name="Int. J. Syst. Evol. Microbiol.">
        <title>The Global Catalogue of Microorganisms (GCM) 10K type strain sequencing project: providing services to taxonomists for standard genome sequencing and annotation.</title>
        <authorList>
            <consortium name="The Broad Institute Genomics Platform"/>
            <consortium name="The Broad Institute Genome Sequencing Center for Infectious Disease"/>
            <person name="Wu L."/>
            <person name="Ma J."/>
        </authorList>
    </citation>
    <scope>NUCLEOTIDE SEQUENCE [LARGE SCALE GENOMIC DNA]</scope>
    <source>
        <strain evidence="7">KCTC 52232</strain>
    </source>
</reference>
<evidence type="ECO:0000256" key="3">
    <source>
        <dbReference type="PROSITE-ProRule" id="PRU00277"/>
    </source>
</evidence>
<dbReference type="EMBL" id="JBHUON010000002">
    <property type="protein sequence ID" value="MFD2863686.1"/>
    <property type="molecule type" value="Genomic_DNA"/>
</dbReference>
<comment type="catalytic activity">
    <reaction evidence="1 3 4">
        <text>[protein]-peptidylproline (omega=180) = [protein]-peptidylproline (omega=0)</text>
        <dbReference type="Rhea" id="RHEA:16237"/>
        <dbReference type="Rhea" id="RHEA-COMP:10747"/>
        <dbReference type="Rhea" id="RHEA-COMP:10748"/>
        <dbReference type="ChEBI" id="CHEBI:83833"/>
        <dbReference type="ChEBI" id="CHEBI:83834"/>
        <dbReference type="EC" id="5.2.1.8"/>
    </reaction>
</comment>
<dbReference type="PROSITE" id="PS50059">
    <property type="entry name" value="FKBP_PPIASE"/>
    <property type="match status" value="1"/>
</dbReference>
<dbReference type="PROSITE" id="PS51257">
    <property type="entry name" value="PROKAR_LIPOPROTEIN"/>
    <property type="match status" value="1"/>
</dbReference>
<dbReference type="InterPro" id="IPR001179">
    <property type="entry name" value="PPIase_FKBP_dom"/>
</dbReference>
<gene>
    <name evidence="6" type="ORF">ACFSYC_03205</name>
</gene>
<sequence length="155" mass="16510">MKKYLTLLCLLVIGLSSCQKVYTSKLKVTQAEIDDQKIQDYIAANNITGAVKDPTGIYYKILIPGTTPNPVSNSIVKVTYALTFLNGVTIGNVEGQTAQLTTFIRGVQIALPKMGTGGRMLLLVPSGLAYGAVGSSNIPENSILNYTLDLNGIAN</sequence>
<evidence type="ECO:0000256" key="4">
    <source>
        <dbReference type="RuleBase" id="RU003915"/>
    </source>
</evidence>
<proteinExistence type="inferred from homology"/>
<protein>
    <recommendedName>
        <fullName evidence="4">Peptidyl-prolyl cis-trans isomerase</fullName>
        <ecNumber evidence="4">5.2.1.8</ecNumber>
    </recommendedName>
</protein>
<evidence type="ECO:0000256" key="2">
    <source>
        <dbReference type="ARBA" id="ARBA00023110"/>
    </source>
</evidence>
<dbReference type="Gene3D" id="3.10.50.40">
    <property type="match status" value="1"/>
</dbReference>
<comment type="caution">
    <text evidence="6">The sequence shown here is derived from an EMBL/GenBank/DDBJ whole genome shotgun (WGS) entry which is preliminary data.</text>
</comment>
<accession>A0ABW5XLL4</accession>
<comment type="similarity">
    <text evidence="4">Belongs to the FKBP-type PPIase family.</text>
</comment>
<dbReference type="Proteomes" id="UP001597601">
    <property type="component" value="Unassembled WGS sequence"/>
</dbReference>
<keyword evidence="7" id="KW-1185">Reference proteome</keyword>
<keyword evidence="3 4" id="KW-0413">Isomerase</keyword>
<evidence type="ECO:0000313" key="7">
    <source>
        <dbReference type="Proteomes" id="UP001597601"/>
    </source>
</evidence>
<dbReference type="Pfam" id="PF00254">
    <property type="entry name" value="FKBP_C"/>
    <property type="match status" value="1"/>
</dbReference>
<evidence type="ECO:0000256" key="1">
    <source>
        <dbReference type="ARBA" id="ARBA00000971"/>
    </source>
</evidence>
<dbReference type="EC" id="5.2.1.8" evidence="4"/>
<keyword evidence="2 3" id="KW-0697">Rotamase</keyword>
<evidence type="ECO:0000259" key="5">
    <source>
        <dbReference type="PROSITE" id="PS50059"/>
    </source>
</evidence>